<dbReference type="PANTHER" id="PTHR46913">
    <property type="entry name" value="RING-H2 FINGER PROTEIN ATL16"/>
    <property type="match status" value="1"/>
</dbReference>
<evidence type="ECO:0000256" key="15">
    <source>
        <dbReference type="SAM" id="Phobius"/>
    </source>
</evidence>
<dbReference type="OrthoDB" id="8062037at2759"/>
<evidence type="ECO:0000256" key="13">
    <source>
        <dbReference type="PROSITE-ProRule" id="PRU00175"/>
    </source>
</evidence>
<dbReference type="GO" id="GO:0016020">
    <property type="term" value="C:membrane"/>
    <property type="evidence" value="ECO:0007669"/>
    <property type="project" value="UniProtKB-SubCell"/>
</dbReference>
<dbReference type="SUPFAM" id="SSF57850">
    <property type="entry name" value="RING/U-box"/>
    <property type="match status" value="1"/>
</dbReference>
<dbReference type="InterPro" id="IPR013083">
    <property type="entry name" value="Znf_RING/FYVE/PHD"/>
</dbReference>
<organism evidence="17 18">
    <name type="scientific">Rhynchospora breviuscula</name>
    <dbReference type="NCBI Taxonomy" id="2022672"/>
    <lineage>
        <taxon>Eukaryota</taxon>
        <taxon>Viridiplantae</taxon>
        <taxon>Streptophyta</taxon>
        <taxon>Embryophyta</taxon>
        <taxon>Tracheophyta</taxon>
        <taxon>Spermatophyta</taxon>
        <taxon>Magnoliopsida</taxon>
        <taxon>Liliopsida</taxon>
        <taxon>Poales</taxon>
        <taxon>Cyperaceae</taxon>
        <taxon>Cyperoideae</taxon>
        <taxon>Rhynchosporeae</taxon>
        <taxon>Rhynchospora</taxon>
    </lineage>
</organism>
<dbReference type="CDD" id="cd16461">
    <property type="entry name" value="RING-H2_EL5-like"/>
    <property type="match status" value="1"/>
</dbReference>
<evidence type="ECO:0000256" key="11">
    <source>
        <dbReference type="ARBA" id="ARBA00022989"/>
    </source>
</evidence>
<name>A0A9Q0CHH9_9POAL</name>
<evidence type="ECO:0000256" key="12">
    <source>
        <dbReference type="ARBA" id="ARBA00023136"/>
    </source>
</evidence>
<dbReference type="Gene3D" id="3.30.40.10">
    <property type="entry name" value="Zinc/RING finger domain, C3HC4 (zinc finger)"/>
    <property type="match status" value="1"/>
</dbReference>
<reference evidence="17" key="1">
    <citation type="journal article" date="2022" name="Cell">
        <title>Repeat-based holocentromeres influence genome architecture and karyotype evolution.</title>
        <authorList>
            <person name="Hofstatter P.G."/>
            <person name="Thangavel G."/>
            <person name="Lux T."/>
            <person name="Neumann P."/>
            <person name="Vondrak T."/>
            <person name="Novak P."/>
            <person name="Zhang M."/>
            <person name="Costa L."/>
            <person name="Castellani M."/>
            <person name="Scott A."/>
            <person name="Toegelov H."/>
            <person name="Fuchs J."/>
            <person name="Mata-Sucre Y."/>
            <person name="Dias Y."/>
            <person name="Vanzela A.L.L."/>
            <person name="Huettel B."/>
            <person name="Almeida C.C.S."/>
            <person name="Simkova H."/>
            <person name="Souza G."/>
            <person name="Pedrosa-Harand A."/>
            <person name="Macas J."/>
            <person name="Mayer K.F.X."/>
            <person name="Houben A."/>
            <person name="Marques A."/>
        </authorList>
    </citation>
    <scope>NUCLEOTIDE SEQUENCE</scope>
    <source>
        <strain evidence="17">RhyBre1mFocal</strain>
    </source>
</reference>
<keyword evidence="18" id="KW-1185">Reference proteome</keyword>
<evidence type="ECO:0000256" key="14">
    <source>
        <dbReference type="SAM" id="MobiDB-lite"/>
    </source>
</evidence>
<evidence type="ECO:0000256" key="6">
    <source>
        <dbReference type="ARBA" id="ARBA00022692"/>
    </source>
</evidence>
<dbReference type="AlphaFoldDB" id="A0A9Q0CHH9"/>
<evidence type="ECO:0000313" key="18">
    <source>
        <dbReference type="Proteomes" id="UP001151287"/>
    </source>
</evidence>
<dbReference type="GO" id="GO:0008270">
    <property type="term" value="F:zinc ion binding"/>
    <property type="evidence" value="ECO:0007669"/>
    <property type="project" value="UniProtKB-KW"/>
</dbReference>
<dbReference type="SMART" id="SM00184">
    <property type="entry name" value="RING"/>
    <property type="match status" value="1"/>
</dbReference>
<evidence type="ECO:0000256" key="8">
    <source>
        <dbReference type="ARBA" id="ARBA00022771"/>
    </source>
</evidence>
<evidence type="ECO:0000256" key="9">
    <source>
        <dbReference type="ARBA" id="ARBA00022786"/>
    </source>
</evidence>
<evidence type="ECO:0000256" key="2">
    <source>
        <dbReference type="ARBA" id="ARBA00004167"/>
    </source>
</evidence>
<accession>A0A9Q0CHH9</accession>
<evidence type="ECO:0000256" key="5">
    <source>
        <dbReference type="ARBA" id="ARBA00022679"/>
    </source>
</evidence>
<feature type="region of interest" description="Disordered" evidence="14">
    <location>
        <begin position="1"/>
        <end position="21"/>
    </location>
</feature>
<dbReference type="InterPro" id="IPR044600">
    <property type="entry name" value="ATL1/ATL16-like"/>
</dbReference>
<evidence type="ECO:0000256" key="1">
    <source>
        <dbReference type="ARBA" id="ARBA00000900"/>
    </source>
</evidence>
<feature type="compositionally biased region" description="Low complexity" evidence="14">
    <location>
        <begin position="1"/>
        <end position="15"/>
    </location>
</feature>
<dbReference type="Pfam" id="PF13639">
    <property type="entry name" value="zf-RING_2"/>
    <property type="match status" value="1"/>
</dbReference>
<keyword evidence="10" id="KW-0862">Zinc</keyword>
<keyword evidence="8 13" id="KW-0863">Zinc-finger</keyword>
<comment type="subcellular location">
    <subcellularLocation>
        <location evidence="2">Membrane</location>
        <topology evidence="2">Single-pass membrane protein</topology>
    </subcellularLocation>
</comment>
<dbReference type="FunFam" id="3.30.40.10:FF:000187">
    <property type="entry name" value="E3 ubiquitin-protein ligase ATL6"/>
    <property type="match status" value="1"/>
</dbReference>
<dbReference type="InterPro" id="IPR001841">
    <property type="entry name" value="Znf_RING"/>
</dbReference>
<evidence type="ECO:0000256" key="4">
    <source>
        <dbReference type="ARBA" id="ARBA00012483"/>
    </source>
</evidence>
<dbReference type="PROSITE" id="PS50089">
    <property type="entry name" value="ZF_RING_2"/>
    <property type="match status" value="1"/>
</dbReference>
<evidence type="ECO:0000256" key="3">
    <source>
        <dbReference type="ARBA" id="ARBA00004906"/>
    </source>
</evidence>
<protein>
    <recommendedName>
        <fullName evidence="4">RING-type E3 ubiquitin transferase</fullName>
        <ecNumber evidence="4">2.3.2.27</ecNumber>
    </recommendedName>
</protein>
<comment type="pathway">
    <text evidence="3">Protein modification; protein ubiquitination.</text>
</comment>
<comment type="catalytic activity">
    <reaction evidence="1">
        <text>S-ubiquitinyl-[E2 ubiquitin-conjugating enzyme]-L-cysteine + [acceptor protein]-L-lysine = [E2 ubiquitin-conjugating enzyme]-L-cysteine + N(6)-ubiquitinyl-[acceptor protein]-L-lysine.</text>
        <dbReference type="EC" id="2.3.2.27"/>
    </reaction>
</comment>
<keyword evidence="11 15" id="KW-1133">Transmembrane helix</keyword>
<proteinExistence type="predicted"/>
<dbReference type="PANTHER" id="PTHR46913:SF1">
    <property type="entry name" value="RING-H2 FINGER PROTEIN ATL16"/>
    <property type="match status" value="1"/>
</dbReference>
<dbReference type="Proteomes" id="UP001151287">
    <property type="component" value="Unassembled WGS sequence"/>
</dbReference>
<feature type="domain" description="RING-type" evidence="16">
    <location>
        <begin position="111"/>
        <end position="153"/>
    </location>
</feature>
<dbReference type="EMBL" id="JAMQYH010000003">
    <property type="protein sequence ID" value="KAJ1693875.1"/>
    <property type="molecule type" value="Genomic_DNA"/>
</dbReference>
<dbReference type="EC" id="2.3.2.27" evidence="4"/>
<evidence type="ECO:0000313" key="17">
    <source>
        <dbReference type="EMBL" id="KAJ1693875.1"/>
    </source>
</evidence>
<keyword evidence="6 15" id="KW-0812">Transmembrane</keyword>
<evidence type="ECO:0000259" key="16">
    <source>
        <dbReference type="PROSITE" id="PS50089"/>
    </source>
</evidence>
<keyword evidence="5" id="KW-0808">Transferase</keyword>
<keyword evidence="9" id="KW-0833">Ubl conjugation pathway</keyword>
<feature type="transmembrane region" description="Helical" evidence="15">
    <location>
        <begin position="29"/>
        <end position="56"/>
    </location>
</feature>
<gene>
    <name evidence="17" type="ORF">LUZ63_010573</name>
</gene>
<keyword evidence="7" id="KW-0479">Metal-binding</keyword>
<dbReference type="GO" id="GO:0061630">
    <property type="term" value="F:ubiquitin protein ligase activity"/>
    <property type="evidence" value="ECO:0007669"/>
    <property type="project" value="UniProtKB-EC"/>
</dbReference>
<sequence>MVIFNSSMESESSPPLFSPSPPSSPGVPIAAIIAVGFFATSLVLTIYYIMVVKFWLHGRPRQQSNYMPPIFFTYDTEGGGVDPSVIKSIPVVTFKKGEEGDKMKNLSIQECAVCLADFQEKESIKVLPGCSHAFHIDCIDTWLQFNANCPMCRSVITISSLAQLLHGHTGQPEMEARGDHGRHEGDAASISENSVGRSFSMDWFSERRIKRGEASGSSAVAVNGDASGRFMRLVQSFRLGRSSRNAVLPIQMEP</sequence>
<dbReference type="GO" id="GO:0016567">
    <property type="term" value="P:protein ubiquitination"/>
    <property type="evidence" value="ECO:0007669"/>
    <property type="project" value="InterPro"/>
</dbReference>
<comment type="caution">
    <text evidence="17">The sequence shown here is derived from an EMBL/GenBank/DDBJ whole genome shotgun (WGS) entry which is preliminary data.</text>
</comment>
<evidence type="ECO:0000256" key="10">
    <source>
        <dbReference type="ARBA" id="ARBA00022833"/>
    </source>
</evidence>
<keyword evidence="12 15" id="KW-0472">Membrane</keyword>
<evidence type="ECO:0000256" key="7">
    <source>
        <dbReference type="ARBA" id="ARBA00022723"/>
    </source>
</evidence>